<feature type="compositionally biased region" description="Basic and acidic residues" evidence="2">
    <location>
        <begin position="219"/>
        <end position="236"/>
    </location>
</feature>
<feature type="compositionally biased region" description="Acidic residues" evidence="2">
    <location>
        <begin position="243"/>
        <end position="257"/>
    </location>
</feature>
<dbReference type="AlphaFoldDB" id="A0A9Q9B2I1"/>
<gene>
    <name evidence="3" type="ORF">Slin15195_G130680</name>
</gene>
<sequence>MHAYPDVNKCANTACAGLSSAHDRVEDSVGQCSIDDGESHDNDANTTSLVEIVHTLARVVSETCHAQQYLEAALADALNQQERQNDRVQRLENDLNRAHAQAAAERTQLRYAHDDLQQALAQLAARHQHVRTLTRRLDDAHCHLLARTRECQQQHALLQMRDRDLADLSEVRESLAREKEKNARLISDFGAYMKQHVALQGVVDVCWGQIKAFEEERAVTELERGEGETEHEHEHGTAAADSTDSESAGEEAGQEGEDWLRKAGEDIRAQREMLRRLPIRRGWSKGNRT</sequence>
<protein>
    <submittedName>
        <fullName evidence="3">Uncharacterized protein</fullName>
    </submittedName>
</protein>
<evidence type="ECO:0000256" key="1">
    <source>
        <dbReference type="SAM" id="Coils"/>
    </source>
</evidence>
<keyword evidence="4" id="KW-1185">Reference proteome</keyword>
<name>A0A9Q9B2I1_9PEZI</name>
<evidence type="ECO:0000313" key="3">
    <source>
        <dbReference type="EMBL" id="USW59749.1"/>
    </source>
</evidence>
<reference evidence="3" key="1">
    <citation type="submission" date="2022-06" db="EMBL/GenBank/DDBJ databases">
        <title>Complete genome sequences of two strains of the flax pathogen Septoria linicola.</title>
        <authorList>
            <person name="Lapalu N."/>
            <person name="Simon A."/>
            <person name="Demenou B."/>
            <person name="Paumier D."/>
            <person name="Guillot M.-P."/>
            <person name="Gout L."/>
            <person name="Valade R."/>
        </authorList>
    </citation>
    <scope>NUCLEOTIDE SEQUENCE</scope>
    <source>
        <strain evidence="3">SE15195</strain>
    </source>
</reference>
<accession>A0A9Q9B2I1</accession>
<feature type="region of interest" description="Disordered" evidence="2">
    <location>
        <begin position="219"/>
        <end position="264"/>
    </location>
</feature>
<evidence type="ECO:0000313" key="4">
    <source>
        <dbReference type="Proteomes" id="UP001056384"/>
    </source>
</evidence>
<feature type="coiled-coil region" evidence="1">
    <location>
        <begin position="71"/>
        <end position="108"/>
    </location>
</feature>
<dbReference type="Proteomes" id="UP001056384">
    <property type="component" value="Chromosome 16"/>
</dbReference>
<organism evidence="3 4">
    <name type="scientific">Septoria linicola</name>
    <dbReference type="NCBI Taxonomy" id="215465"/>
    <lineage>
        <taxon>Eukaryota</taxon>
        <taxon>Fungi</taxon>
        <taxon>Dikarya</taxon>
        <taxon>Ascomycota</taxon>
        <taxon>Pezizomycotina</taxon>
        <taxon>Dothideomycetes</taxon>
        <taxon>Dothideomycetidae</taxon>
        <taxon>Mycosphaerellales</taxon>
        <taxon>Mycosphaerellaceae</taxon>
        <taxon>Septoria</taxon>
    </lineage>
</organism>
<evidence type="ECO:0000256" key="2">
    <source>
        <dbReference type="SAM" id="MobiDB-lite"/>
    </source>
</evidence>
<dbReference type="EMBL" id="CP099433">
    <property type="protein sequence ID" value="USW59749.1"/>
    <property type="molecule type" value="Genomic_DNA"/>
</dbReference>
<proteinExistence type="predicted"/>
<keyword evidence="1" id="KW-0175">Coiled coil</keyword>